<dbReference type="PROSITE" id="PS51450">
    <property type="entry name" value="LRR"/>
    <property type="match status" value="4"/>
</dbReference>
<dbReference type="InterPro" id="IPR025875">
    <property type="entry name" value="Leu-rich_rpt_4"/>
</dbReference>
<reference evidence="3 4" key="1">
    <citation type="submission" date="2024-07" db="EMBL/GenBank/DDBJ databases">
        <authorList>
            <person name="Akdeniz Z."/>
        </authorList>
    </citation>
    <scope>NUCLEOTIDE SEQUENCE [LARGE SCALE GENOMIC DNA]</scope>
</reference>
<proteinExistence type="predicted"/>
<sequence length="308" mass="35396">MTNTQQQVDASNYDNQMIQKYAPLVKSDKLIIYISPQLYSVKFVEHLKISHLELCACRRFSLTSQLPTNVTGFTLDQCGVKSLRGIKNMKQLTLLEFHNNPISDLTDIKDLTNLATLQIKEGQLKDISPIKHLINLKDLNLDNNQISDINPLKYLKNLNSLNLNNNKIIDISALKHLINLTNLTLYENKIVHINGIQRLIKLEYLGLTGNPILDLTIAWDLPNYNEFYLEDLIDPTDSEITISLNIIFINNIQEIISNNLLLKLKQQMKANHINEVITKQFTRATKLQTEFIQTVSTLFERINVQNDQ</sequence>
<evidence type="ECO:0000313" key="4">
    <source>
        <dbReference type="Proteomes" id="UP001642409"/>
    </source>
</evidence>
<dbReference type="Proteomes" id="UP001642409">
    <property type="component" value="Unassembled WGS sequence"/>
</dbReference>
<keyword evidence="1" id="KW-0433">Leucine-rich repeat</keyword>
<dbReference type="InterPro" id="IPR050836">
    <property type="entry name" value="SDS22/Internalin_LRR"/>
</dbReference>
<evidence type="ECO:0000256" key="1">
    <source>
        <dbReference type="ARBA" id="ARBA00022614"/>
    </source>
</evidence>
<keyword evidence="2" id="KW-0677">Repeat</keyword>
<dbReference type="SUPFAM" id="SSF52058">
    <property type="entry name" value="L domain-like"/>
    <property type="match status" value="1"/>
</dbReference>
<evidence type="ECO:0000313" key="3">
    <source>
        <dbReference type="EMBL" id="CAL6051875.1"/>
    </source>
</evidence>
<evidence type="ECO:0000256" key="2">
    <source>
        <dbReference type="ARBA" id="ARBA00022737"/>
    </source>
</evidence>
<protein>
    <submittedName>
        <fullName evidence="3">Leucine-rich_repeat domain-containing protein</fullName>
    </submittedName>
</protein>
<dbReference type="Pfam" id="PF12799">
    <property type="entry name" value="LRR_4"/>
    <property type="match status" value="1"/>
</dbReference>
<accession>A0ABP1K379</accession>
<keyword evidence="4" id="KW-1185">Reference proteome</keyword>
<dbReference type="InterPro" id="IPR001611">
    <property type="entry name" value="Leu-rich_rpt"/>
</dbReference>
<comment type="caution">
    <text evidence="3">The sequence shown here is derived from an EMBL/GenBank/DDBJ whole genome shotgun (WGS) entry which is preliminary data.</text>
</comment>
<dbReference type="PANTHER" id="PTHR46652:SF3">
    <property type="entry name" value="LEUCINE-RICH REPEAT-CONTAINING PROTEIN 9"/>
    <property type="match status" value="1"/>
</dbReference>
<dbReference type="PANTHER" id="PTHR46652">
    <property type="entry name" value="LEUCINE-RICH REPEAT AND IQ DOMAIN-CONTAINING PROTEIN 1-RELATED"/>
    <property type="match status" value="1"/>
</dbReference>
<dbReference type="Gene3D" id="3.80.10.10">
    <property type="entry name" value="Ribonuclease Inhibitor"/>
    <property type="match status" value="1"/>
</dbReference>
<dbReference type="EMBL" id="CAXDID020000190">
    <property type="protein sequence ID" value="CAL6051875.1"/>
    <property type="molecule type" value="Genomic_DNA"/>
</dbReference>
<organism evidence="3 4">
    <name type="scientific">Hexamita inflata</name>
    <dbReference type="NCBI Taxonomy" id="28002"/>
    <lineage>
        <taxon>Eukaryota</taxon>
        <taxon>Metamonada</taxon>
        <taxon>Diplomonadida</taxon>
        <taxon>Hexamitidae</taxon>
        <taxon>Hexamitinae</taxon>
        <taxon>Hexamita</taxon>
    </lineage>
</organism>
<gene>
    <name evidence="3" type="ORF">HINF_LOCUS44577</name>
</gene>
<dbReference type="InterPro" id="IPR032675">
    <property type="entry name" value="LRR_dom_sf"/>
</dbReference>
<name>A0ABP1K379_9EUKA</name>